<evidence type="ECO:0000256" key="1">
    <source>
        <dbReference type="ARBA" id="ARBA00023002"/>
    </source>
</evidence>
<evidence type="ECO:0000256" key="2">
    <source>
        <dbReference type="PIRSR" id="PIRSR000097-1"/>
    </source>
</evidence>
<protein>
    <recommendedName>
        <fullName evidence="5">NADP-dependent oxidoreductase domain-containing protein</fullName>
    </recommendedName>
</protein>
<dbReference type="PIRSF" id="PIRSF000097">
    <property type="entry name" value="AKR"/>
    <property type="match status" value="1"/>
</dbReference>
<accession>A0AAW1QDA7</accession>
<gene>
    <name evidence="6" type="ORF">WJX74_009421</name>
</gene>
<dbReference type="InterPro" id="IPR023210">
    <property type="entry name" value="NADP_OxRdtase_dom"/>
</dbReference>
<dbReference type="Pfam" id="PF00248">
    <property type="entry name" value="Aldo_ket_red"/>
    <property type="match status" value="1"/>
</dbReference>
<dbReference type="InterPro" id="IPR020471">
    <property type="entry name" value="AKR"/>
</dbReference>
<name>A0AAW1QDA7_9CHLO</name>
<evidence type="ECO:0000313" key="7">
    <source>
        <dbReference type="Proteomes" id="UP001438707"/>
    </source>
</evidence>
<dbReference type="InterPro" id="IPR018170">
    <property type="entry name" value="Aldo/ket_reductase_CS"/>
</dbReference>
<keyword evidence="7" id="KW-1185">Reference proteome</keyword>
<dbReference type="PROSITE" id="PS00063">
    <property type="entry name" value="ALDOKETO_REDUCTASE_3"/>
    <property type="match status" value="1"/>
</dbReference>
<dbReference type="AlphaFoldDB" id="A0AAW1QDA7"/>
<proteinExistence type="predicted"/>
<feature type="site" description="Lowers pKa of active site Tyr" evidence="4">
    <location>
        <position position="89"/>
    </location>
</feature>
<dbReference type="PROSITE" id="PS00798">
    <property type="entry name" value="ALDOKETO_REDUCTASE_1"/>
    <property type="match status" value="1"/>
</dbReference>
<dbReference type="FunFam" id="3.20.20.100:FF:000002">
    <property type="entry name" value="2,5-diketo-D-gluconic acid reductase A"/>
    <property type="match status" value="1"/>
</dbReference>
<organism evidence="6 7">
    <name type="scientific">Apatococcus lobatus</name>
    <dbReference type="NCBI Taxonomy" id="904363"/>
    <lineage>
        <taxon>Eukaryota</taxon>
        <taxon>Viridiplantae</taxon>
        <taxon>Chlorophyta</taxon>
        <taxon>core chlorophytes</taxon>
        <taxon>Trebouxiophyceae</taxon>
        <taxon>Chlorellales</taxon>
        <taxon>Chlorellaceae</taxon>
        <taxon>Apatococcus</taxon>
    </lineage>
</organism>
<evidence type="ECO:0000313" key="6">
    <source>
        <dbReference type="EMBL" id="KAK9819351.1"/>
    </source>
</evidence>
<dbReference type="GO" id="GO:0016616">
    <property type="term" value="F:oxidoreductase activity, acting on the CH-OH group of donors, NAD or NADP as acceptor"/>
    <property type="evidence" value="ECO:0007669"/>
    <property type="project" value="UniProtKB-ARBA"/>
</dbReference>
<comment type="caution">
    <text evidence="6">The sequence shown here is derived from an EMBL/GenBank/DDBJ whole genome shotgun (WGS) entry which is preliminary data.</text>
</comment>
<feature type="active site" description="Proton donor" evidence="2">
    <location>
        <position position="59"/>
    </location>
</feature>
<sequence length="336" mass="37813">MSSQEYTTVDQPVTKLNTGASIPLVGLGTWKAQKPGQVKNAVEVALRCGYRHIDCAWTYGNQPEVGAAFDQIFKTEGKVKRSDVFVTTKLWNHHHKDVRGDCLDSLKQLRLEYLDLYLMHWPAQGPGYEGKTNVPSIKETWQEMEKLVDEGKVKAIGISNFSVKKTRELLTYAKHKPAANQVELHPYFRNSDISKFCQSENILITAYSPLGTPDSPEAGFKENVEAKKPMDDPLINKIAKDLGKTPAQICVRWNLQCGHAVIPKSVTDSRIVENLQIVKFEIPKAHMDELNAISHQMRMLDGAFVCGPNTPYPTIDDLWDGEVPLLNKERLAKNEQ</sequence>
<dbReference type="PROSITE" id="PS00062">
    <property type="entry name" value="ALDOKETO_REDUCTASE_2"/>
    <property type="match status" value="1"/>
</dbReference>
<dbReference type="PRINTS" id="PR00069">
    <property type="entry name" value="ALDKETRDTASE"/>
</dbReference>
<feature type="domain" description="NADP-dependent oxidoreductase" evidence="5">
    <location>
        <begin position="26"/>
        <end position="293"/>
    </location>
</feature>
<reference evidence="6 7" key="1">
    <citation type="journal article" date="2024" name="Nat. Commun.">
        <title>Phylogenomics reveals the evolutionary origins of lichenization in chlorophyte algae.</title>
        <authorList>
            <person name="Puginier C."/>
            <person name="Libourel C."/>
            <person name="Otte J."/>
            <person name="Skaloud P."/>
            <person name="Haon M."/>
            <person name="Grisel S."/>
            <person name="Petersen M."/>
            <person name="Berrin J.G."/>
            <person name="Delaux P.M."/>
            <person name="Dal Grande F."/>
            <person name="Keller J."/>
        </authorList>
    </citation>
    <scope>NUCLEOTIDE SEQUENCE [LARGE SCALE GENOMIC DNA]</scope>
    <source>
        <strain evidence="6 7">SAG 2145</strain>
    </source>
</reference>
<feature type="binding site" evidence="3">
    <location>
        <position position="120"/>
    </location>
    <ligand>
        <name>substrate</name>
    </ligand>
</feature>
<keyword evidence="1" id="KW-0560">Oxidoreductase</keyword>
<dbReference type="PANTHER" id="PTHR11732">
    <property type="entry name" value="ALDO/KETO REDUCTASE"/>
    <property type="match status" value="1"/>
</dbReference>
<evidence type="ECO:0000259" key="5">
    <source>
        <dbReference type="Pfam" id="PF00248"/>
    </source>
</evidence>
<evidence type="ECO:0000256" key="3">
    <source>
        <dbReference type="PIRSR" id="PIRSR000097-2"/>
    </source>
</evidence>
<dbReference type="Gene3D" id="3.20.20.100">
    <property type="entry name" value="NADP-dependent oxidoreductase domain"/>
    <property type="match status" value="1"/>
</dbReference>
<dbReference type="SUPFAM" id="SSF51430">
    <property type="entry name" value="NAD(P)-linked oxidoreductase"/>
    <property type="match status" value="1"/>
</dbReference>
<dbReference type="Proteomes" id="UP001438707">
    <property type="component" value="Unassembled WGS sequence"/>
</dbReference>
<dbReference type="EMBL" id="JALJOS010000048">
    <property type="protein sequence ID" value="KAK9819351.1"/>
    <property type="molecule type" value="Genomic_DNA"/>
</dbReference>
<evidence type="ECO:0000256" key="4">
    <source>
        <dbReference type="PIRSR" id="PIRSR000097-3"/>
    </source>
</evidence>
<dbReference type="InterPro" id="IPR036812">
    <property type="entry name" value="NAD(P)_OxRdtase_dom_sf"/>
</dbReference>